<dbReference type="CDD" id="cd11960">
    <property type="entry name" value="SH3_Abp1_eu"/>
    <property type="match status" value="1"/>
</dbReference>
<dbReference type="InterPro" id="IPR029006">
    <property type="entry name" value="ADF-H/Gelsolin-like_dom_sf"/>
</dbReference>
<feature type="compositionally biased region" description="Polar residues" evidence="9">
    <location>
        <begin position="267"/>
        <end position="282"/>
    </location>
</feature>
<feature type="compositionally biased region" description="Basic and acidic residues" evidence="9">
    <location>
        <begin position="325"/>
        <end position="340"/>
    </location>
</feature>
<evidence type="ECO:0000256" key="8">
    <source>
        <dbReference type="PROSITE-ProRule" id="PRU00192"/>
    </source>
</evidence>
<dbReference type="OrthoDB" id="5971719at2759"/>
<dbReference type="InterPro" id="IPR035717">
    <property type="entry name" value="Drebrin-like_SH3"/>
</dbReference>
<dbReference type="SUPFAM" id="SSF55753">
    <property type="entry name" value="Actin depolymerizing proteins"/>
    <property type="match status" value="1"/>
</dbReference>
<dbReference type="CTD" id="39520"/>
<organism evidence="12 13">
    <name type="scientific">Agrilus planipennis</name>
    <name type="common">Emerald ash borer</name>
    <name type="synonym">Agrilus marcopoli</name>
    <dbReference type="NCBI Taxonomy" id="224129"/>
    <lineage>
        <taxon>Eukaryota</taxon>
        <taxon>Metazoa</taxon>
        <taxon>Ecdysozoa</taxon>
        <taxon>Arthropoda</taxon>
        <taxon>Hexapoda</taxon>
        <taxon>Insecta</taxon>
        <taxon>Pterygota</taxon>
        <taxon>Neoptera</taxon>
        <taxon>Endopterygota</taxon>
        <taxon>Coleoptera</taxon>
        <taxon>Polyphaga</taxon>
        <taxon>Elateriformia</taxon>
        <taxon>Buprestoidea</taxon>
        <taxon>Buprestidae</taxon>
        <taxon>Agrilinae</taxon>
        <taxon>Agrilus</taxon>
    </lineage>
</organism>
<evidence type="ECO:0000256" key="7">
    <source>
        <dbReference type="ARBA" id="ARBA00023212"/>
    </source>
</evidence>
<dbReference type="GO" id="GO:0005884">
    <property type="term" value="C:actin filament"/>
    <property type="evidence" value="ECO:0007669"/>
    <property type="project" value="TreeGrafter"/>
</dbReference>
<dbReference type="RefSeq" id="XP_018330973.1">
    <property type="nucleotide sequence ID" value="XM_018475471.2"/>
</dbReference>
<dbReference type="InterPro" id="IPR036028">
    <property type="entry name" value="SH3-like_dom_sf"/>
</dbReference>
<dbReference type="GO" id="GO:0014069">
    <property type="term" value="C:postsynaptic density"/>
    <property type="evidence" value="ECO:0007669"/>
    <property type="project" value="TreeGrafter"/>
</dbReference>
<dbReference type="InParanoid" id="A0A1W4XEU5"/>
<evidence type="ECO:0000259" key="10">
    <source>
        <dbReference type="PROSITE" id="PS50002"/>
    </source>
</evidence>
<keyword evidence="7" id="KW-0206">Cytoskeleton</keyword>
<keyword evidence="12" id="KW-1185">Reference proteome</keyword>
<dbReference type="FunFam" id="2.30.30.40:FF:000046">
    <property type="entry name" value="Drebrin-like protein isoform B"/>
    <property type="match status" value="1"/>
</dbReference>
<dbReference type="GO" id="GO:0045211">
    <property type="term" value="C:postsynaptic membrane"/>
    <property type="evidence" value="ECO:0007669"/>
    <property type="project" value="TreeGrafter"/>
</dbReference>
<feature type="domain" description="SH3" evidence="10">
    <location>
        <begin position="367"/>
        <end position="426"/>
    </location>
</feature>
<dbReference type="PANTHER" id="PTHR10829:SF25">
    <property type="entry name" value="DREBRIN-LIKE PROTEIN"/>
    <property type="match status" value="1"/>
</dbReference>
<keyword evidence="5" id="KW-0175">Coiled coil</keyword>
<dbReference type="FunCoup" id="A0A1W4XEU5">
    <property type="interactions" value="1347"/>
</dbReference>
<proteinExistence type="inferred from homology"/>
<feature type="compositionally biased region" description="Basic and acidic residues" evidence="9">
    <location>
        <begin position="170"/>
        <end position="215"/>
    </location>
</feature>
<feature type="domain" description="ADF-H" evidence="11">
    <location>
        <begin position="2"/>
        <end position="133"/>
    </location>
</feature>
<dbReference type="GO" id="GO:0030027">
    <property type="term" value="C:lamellipodium"/>
    <property type="evidence" value="ECO:0007669"/>
    <property type="project" value="TreeGrafter"/>
</dbReference>
<comment type="subcellular location">
    <subcellularLocation>
        <location evidence="1">Cytoplasm</location>
        <location evidence="1">Cytoskeleton</location>
    </subcellularLocation>
</comment>
<dbReference type="Gene3D" id="3.40.20.10">
    <property type="entry name" value="Severin"/>
    <property type="match status" value="1"/>
</dbReference>
<dbReference type="Gene3D" id="2.30.30.40">
    <property type="entry name" value="SH3 Domains"/>
    <property type="match status" value="1"/>
</dbReference>
<keyword evidence="3 8" id="KW-0728">SH3 domain</keyword>
<evidence type="ECO:0000256" key="3">
    <source>
        <dbReference type="ARBA" id="ARBA00022443"/>
    </source>
</evidence>
<dbReference type="SUPFAM" id="SSF50044">
    <property type="entry name" value="SH3-domain"/>
    <property type="match status" value="1"/>
</dbReference>
<feature type="region of interest" description="Disordered" evidence="9">
    <location>
        <begin position="170"/>
        <end position="240"/>
    </location>
</feature>
<dbReference type="Proteomes" id="UP000192223">
    <property type="component" value="Unplaced"/>
</dbReference>
<dbReference type="PRINTS" id="PR00452">
    <property type="entry name" value="SH3DOMAIN"/>
</dbReference>
<reference evidence="13" key="1">
    <citation type="submission" date="2025-08" db="UniProtKB">
        <authorList>
            <consortium name="RefSeq"/>
        </authorList>
    </citation>
    <scope>IDENTIFICATION</scope>
    <source>
        <tissue evidence="13">Entire body</tissue>
    </source>
</reference>
<sequence length="426" mass="48752">MSLNLSRYRDTLLHAWKEVLDDKNETNWALFGYEGQTNTLKVVSTGSGGIEELTEELNSGKIMYAFLKITDPKTSLPKYALINWQGEGAHTLRKGMCANHLRDIENFFKGAHLTINARSEDDLDSQTIVDKLAKSGSAIKLITHRSEISDVKTPVGTNYKKVNPVAEINSNERDQFWQKEEQEEKKRKEEERKRKEHERQIIEEEFKQRGIHEGTEWNNKTDVFSQNDEKDYAKSNPSPRKLVNTSIFEQSAVQVKKIPEKPVRSSLLKSQTQPFSQTSVEVNPTCTQEHVSEPLQQKQQITESKSFDEGQSDEDSDQFSTIKRSPRDPQKNVNTDKDKSLHNTEFIQQITEQQFVDEVIYQDLVEGPGLQARALYDYQAADDTEITFDPGDIITNIDQVDEGWWQGLGPDGTYGLFPANYVELIN</sequence>
<dbReference type="PROSITE" id="PS51263">
    <property type="entry name" value="ADF_H"/>
    <property type="match status" value="1"/>
</dbReference>
<dbReference type="GO" id="GO:0051015">
    <property type="term" value="F:actin filament binding"/>
    <property type="evidence" value="ECO:0007669"/>
    <property type="project" value="TreeGrafter"/>
</dbReference>
<dbReference type="STRING" id="224129.A0A1W4XEU5"/>
<feature type="compositionally biased region" description="Polar residues" evidence="9">
    <location>
        <begin position="216"/>
        <end position="226"/>
    </location>
</feature>
<accession>A0A1W4XEU5</accession>
<keyword evidence="6" id="KW-0009">Actin-binding</keyword>
<dbReference type="GO" id="GO:0030425">
    <property type="term" value="C:dendrite"/>
    <property type="evidence" value="ECO:0007669"/>
    <property type="project" value="TreeGrafter"/>
</dbReference>
<dbReference type="Pfam" id="PF00241">
    <property type="entry name" value="Cofilin_ADF"/>
    <property type="match status" value="1"/>
</dbReference>
<evidence type="ECO:0000259" key="11">
    <source>
        <dbReference type="PROSITE" id="PS51263"/>
    </source>
</evidence>
<dbReference type="InterPro" id="IPR001452">
    <property type="entry name" value="SH3_domain"/>
</dbReference>
<evidence type="ECO:0000256" key="9">
    <source>
        <dbReference type="SAM" id="MobiDB-lite"/>
    </source>
</evidence>
<feature type="region of interest" description="Disordered" evidence="9">
    <location>
        <begin position="263"/>
        <end position="282"/>
    </location>
</feature>
<evidence type="ECO:0000256" key="4">
    <source>
        <dbReference type="ARBA" id="ARBA00022490"/>
    </source>
</evidence>
<dbReference type="SMART" id="SM00102">
    <property type="entry name" value="ADF"/>
    <property type="match status" value="1"/>
</dbReference>
<dbReference type="CDD" id="cd11281">
    <property type="entry name" value="ADF_drebrin_like"/>
    <property type="match status" value="1"/>
</dbReference>
<dbReference type="AlphaFoldDB" id="A0A1W4XEU5"/>
<dbReference type="SMART" id="SM00326">
    <property type="entry name" value="SH3"/>
    <property type="match status" value="1"/>
</dbReference>
<dbReference type="GO" id="GO:0048812">
    <property type="term" value="P:neuron projection morphogenesis"/>
    <property type="evidence" value="ECO:0007669"/>
    <property type="project" value="TreeGrafter"/>
</dbReference>
<name>A0A1W4XEU5_AGRPL</name>
<comment type="similarity">
    <text evidence="2">Belongs to the ABP1 family.</text>
</comment>
<evidence type="ECO:0000313" key="12">
    <source>
        <dbReference type="Proteomes" id="UP000192223"/>
    </source>
</evidence>
<evidence type="ECO:0000256" key="2">
    <source>
        <dbReference type="ARBA" id="ARBA00011039"/>
    </source>
</evidence>
<evidence type="ECO:0000256" key="5">
    <source>
        <dbReference type="ARBA" id="ARBA00023054"/>
    </source>
</evidence>
<dbReference type="GO" id="GO:0045773">
    <property type="term" value="P:positive regulation of axon extension"/>
    <property type="evidence" value="ECO:0007669"/>
    <property type="project" value="TreeGrafter"/>
</dbReference>
<dbReference type="PROSITE" id="PS50002">
    <property type="entry name" value="SH3"/>
    <property type="match status" value="1"/>
</dbReference>
<dbReference type="GO" id="GO:0030833">
    <property type="term" value="P:regulation of actin filament polymerization"/>
    <property type="evidence" value="ECO:0007669"/>
    <property type="project" value="TreeGrafter"/>
</dbReference>
<feature type="region of interest" description="Disordered" evidence="9">
    <location>
        <begin position="288"/>
        <end position="340"/>
    </location>
</feature>
<dbReference type="GO" id="GO:0098974">
    <property type="term" value="P:postsynaptic actin cytoskeleton organization"/>
    <property type="evidence" value="ECO:0007669"/>
    <property type="project" value="TreeGrafter"/>
</dbReference>
<protein>
    <submittedName>
        <fullName evidence="13">Drebrin-like protein</fullName>
    </submittedName>
</protein>
<feature type="compositionally biased region" description="Polar residues" evidence="9">
    <location>
        <begin position="288"/>
        <end position="304"/>
    </location>
</feature>
<dbReference type="FunFam" id="3.40.20.10:FF:000011">
    <property type="entry name" value="Drebrin-like protein B"/>
    <property type="match status" value="1"/>
</dbReference>
<dbReference type="GO" id="GO:0030864">
    <property type="term" value="C:cortical actin cytoskeleton"/>
    <property type="evidence" value="ECO:0007669"/>
    <property type="project" value="TreeGrafter"/>
</dbReference>
<dbReference type="Pfam" id="PF14604">
    <property type="entry name" value="SH3_9"/>
    <property type="match status" value="1"/>
</dbReference>
<gene>
    <name evidence="13" type="primary">LOC108740933</name>
</gene>
<evidence type="ECO:0000256" key="6">
    <source>
        <dbReference type="ARBA" id="ARBA00023203"/>
    </source>
</evidence>
<dbReference type="InterPro" id="IPR002108">
    <property type="entry name" value="ADF-H"/>
</dbReference>
<evidence type="ECO:0000313" key="13">
    <source>
        <dbReference type="RefSeq" id="XP_018330973.1"/>
    </source>
</evidence>
<dbReference type="GO" id="GO:0030427">
    <property type="term" value="C:site of polarized growth"/>
    <property type="evidence" value="ECO:0007669"/>
    <property type="project" value="TreeGrafter"/>
</dbReference>
<evidence type="ECO:0000256" key="1">
    <source>
        <dbReference type="ARBA" id="ARBA00004245"/>
    </source>
</evidence>
<dbReference type="KEGG" id="apln:108740933"/>
<keyword evidence="4" id="KW-0963">Cytoplasm</keyword>
<dbReference type="PANTHER" id="PTHR10829">
    <property type="entry name" value="CORTACTIN AND DREBRIN"/>
    <property type="match status" value="1"/>
</dbReference>
<dbReference type="GeneID" id="108740933"/>